<dbReference type="InterPro" id="IPR050583">
    <property type="entry name" value="Mycobacterial_A85_antigen"/>
</dbReference>
<organism evidence="1">
    <name type="scientific">mine drainage metagenome</name>
    <dbReference type="NCBI Taxonomy" id="410659"/>
    <lineage>
        <taxon>unclassified sequences</taxon>
        <taxon>metagenomes</taxon>
        <taxon>ecological metagenomes</taxon>
    </lineage>
</organism>
<reference evidence="1" key="2">
    <citation type="journal article" date="2014" name="ISME J.">
        <title>Microbial stratification in low pH oxic and suboxic macroscopic growths along an acid mine drainage.</title>
        <authorList>
            <person name="Mendez-Garcia C."/>
            <person name="Mesa V."/>
            <person name="Sprenger R.R."/>
            <person name="Richter M."/>
            <person name="Diez M.S."/>
            <person name="Solano J."/>
            <person name="Bargiela R."/>
            <person name="Golyshina O.V."/>
            <person name="Manteca A."/>
            <person name="Ramos J.L."/>
            <person name="Gallego J.R."/>
            <person name="Llorente I."/>
            <person name="Martins Dos Santos V.A."/>
            <person name="Jensen O.N."/>
            <person name="Pelaez A.I."/>
            <person name="Sanchez J."/>
            <person name="Ferrer M."/>
        </authorList>
    </citation>
    <scope>NUCLEOTIDE SEQUENCE</scope>
</reference>
<proteinExistence type="predicted"/>
<reference evidence="1" key="1">
    <citation type="submission" date="2013-08" db="EMBL/GenBank/DDBJ databases">
        <authorList>
            <person name="Mendez C."/>
            <person name="Richter M."/>
            <person name="Ferrer M."/>
            <person name="Sanchez J."/>
        </authorList>
    </citation>
    <scope>NUCLEOTIDE SEQUENCE</scope>
</reference>
<dbReference type="InterPro" id="IPR029058">
    <property type="entry name" value="AB_hydrolase_fold"/>
</dbReference>
<gene>
    <name evidence="1" type="ORF">B2A_05789</name>
</gene>
<dbReference type="PANTHER" id="PTHR48098:SF3">
    <property type="entry name" value="IRON(III) ENTEROBACTIN ESTERASE"/>
    <property type="match status" value="1"/>
</dbReference>
<accession>T1ADX0</accession>
<dbReference type="PANTHER" id="PTHR48098">
    <property type="entry name" value="ENTEROCHELIN ESTERASE-RELATED"/>
    <property type="match status" value="1"/>
</dbReference>
<sequence>MDPSVLVLVGNAPGGRDEELRHNPRFVRFLAAELLPWLRRRYGIRVPPSRCAVVGSSLGGLTAAYAALRYPHLFGNVLAQSGAFIERDAGGVDGSPTLMQEYARRRRGRTRFYLNAGTLESTVYPGTPTSLLAGVRHFRDVLTAKGYRVAYGEFSGGHDYACWGVGLGEGLLNLLPRRAPRRTAA</sequence>
<dbReference type="InterPro" id="IPR000801">
    <property type="entry name" value="Esterase-like"/>
</dbReference>
<dbReference type="EMBL" id="AUZZ01004033">
    <property type="protein sequence ID" value="EQD55322.1"/>
    <property type="molecule type" value="Genomic_DNA"/>
</dbReference>
<dbReference type="Pfam" id="PF00756">
    <property type="entry name" value="Esterase"/>
    <property type="match status" value="1"/>
</dbReference>
<dbReference type="AlphaFoldDB" id="T1ADX0"/>
<dbReference type="Gene3D" id="3.40.50.1820">
    <property type="entry name" value="alpha/beta hydrolase"/>
    <property type="match status" value="1"/>
</dbReference>
<evidence type="ECO:0000313" key="1">
    <source>
        <dbReference type="EMBL" id="EQD55322.1"/>
    </source>
</evidence>
<name>T1ADX0_9ZZZZ</name>
<comment type="caution">
    <text evidence="1">The sequence shown here is derived from an EMBL/GenBank/DDBJ whole genome shotgun (WGS) entry which is preliminary data.</text>
</comment>
<dbReference type="SUPFAM" id="SSF53474">
    <property type="entry name" value="alpha/beta-Hydrolases"/>
    <property type="match status" value="1"/>
</dbReference>
<protein>
    <submittedName>
        <fullName evidence="1">Enterochelin esterase</fullName>
    </submittedName>
</protein>